<dbReference type="OrthoDB" id="9342475at2"/>
<evidence type="ECO:0008006" key="5">
    <source>
        <dbReference type="Google" id="ProtNLM"/>
    </source>
</evidence>
<dbReference type="RefSeq" id="WP_025059694.1">
    <property type="nucleotide sequence ID" value="NZ_JAMC01000005.1"/>
</dbReference>
<feature type="compositionally biased region" description="Acidic residues" evidence="1">
    <location>
        <begin position="26"/>
        <end position="47"/>
    </location>
</feature>
<dbReference type="InterPro" id="IPR011049">
    <property type="entry name" value="Serralysin-like_metalloprot_C"/>
</dbReference>
<dbReference type="Pfam" id="PF00353">
    <property type="entry name" value="HemolysinCabind"/>
    <property type="match status" value="5"/>
</dbReference>
<evidence type="ECO:0000313" key="3">
    <source>
        <dbReference type="EMBL" id="KEJ88892.1"/>
    </source>
</evidence>
<reference evidence="3 4" key="1">
    <citation type="submission" date="2014-01" db="EMBL/GenBank/DDBJ databases">
        <title>Sulfitobacter donghicola JCM 14565 Genome Sequencing.</title>
        <authorList>
            <person name="Lai Q."/>
            <person name="Hong Z."/>
        </authorList>
    </citation>
    <scope>NUCLEOTIDE SEQUENCE [LARGE SCALE GENOMIC DNA]</scope>
    <source>
        <strain evidence="3 4">JCM 14565</strain>
    </source>
</reference>
<keyword evidence="2" id="KW-0732">Signal</keyword>
<accession>A0A073IU12</accession>
<keyword evidence="4" id="KW-1185">Reference proteome</keyword>
<evidence type="ECO:0000256" key="1">
    <source>
        <dbReference type="SAM" id="MobiDB-lite"/>
    </source>
</evidence>
<evidence type="ECO:0000313" key="4">
    <source>
        <dbReference type="Proteomes" id="UP000027734"/>
    </source>
</evidence>
<organism evidence="3 4">
    <name type="scientific">Sulfitobacter donghicola DSW-25 = KCTC 12864 = JCM 14565</name>
    <dbReference type="NCBI Taxonomy" id="1300350"/>
    <lineage>
        <taxon>Bacteria</taxon>
        <taxon>Pseudomonadati</taxon>
        <taxon>Pseudomonadota</taxon>
        <taxon>Alphaproteobacteria</taxon>
        <taxon>Rhodobacterales</taxon>
        <taxon>Roseobacteraceae</taxon>
        <taxon>Sulfitobacter</taxon>
    </lineage>
</organism>
<dbReference type="PRINTS" id="PR00313">
    <property type="entry name" value="CABNDNGRPT"/>
</dbReference>
<dbReference type="GO" id="GO:0005509">
    <property type="term" value="F:calcium ion binding"/>
    <property type="evidence" value="ECO:0007669"/>
    <property type="project" value="InterPro"/>
</dbReference>
<dbReference type="AlphaFoldDB" id="A0A073IU12"/>
<dbReference type="SUPFAM" id="SSF51120">
    <property type="entry name" value="beta-Roll"/>
    <property type="match status" value="2"/>
</dbReference>
<comment type="caution">
    <text evidence="3">The sequence shown here is derived from an EMBL/GenBank/DDBJ whole genome shotgun (WGS) entry which is preliminary data.</text>
</comment>
<protein>
    <recommendedName>
        <fullName evidence="5">Calcium-binding protein</fullName>
    </recommendedName>
</protein>
<dbReference type="Gene3D" id="2.150.10.10">
    <property type="entry name" value="Serralysin-like metalloprotease, C-terminal"/>
    <property type="match status" value="1"/>
</dbReference>
<dbReference type="InterPro" id="IPR001343">
    <property type="entry name" value="Hemolysn_Ca-bd"/>
</dbReference>
<dbReference type="STRING" id="1300350.Z948_2336"/>
<feature type="region of interest" description="Disordered" evidence="1">
    <location>
        <begin position="26"/>
        <end position="62"/>
    </location>
</feature>
<sequence>MTPIGILALLGLAAFLPIFVDNDTADSDIDNDETDTSETDQPEDTDDPTVLAAPTPEVDTTDEDAVADPVETGDDLFATEESPTVIGGAGDDTLTSSIDGLAANLDGGAGDDTILTNVPVGFPDLTEETQVLTGGAGTDSFSVALDVTRSSTEGVDIPLVTVTDFAPGQEQLELVINTFGGSPFEFAEVTQEIAEDGSYTDLNVTFTDEDSDDLIGTVRLEGVAGLGDDQFTVSDGRELIEGTEGDDTLRSTDVDLGGRGEDTLSGLGGDDLLTQEPVDDAGAIVLEGGAGNDTILASEVEFSNPTTLDGGTGDDLLITELFTSAGFETVDTFITGEGADTVAISSAFSDLSGENDFVIVAQVTDFTPDEDIILIDTGPISSGAGTPLTQELSLTEDSEGGFTDVRYTVANNVNGASLSGTLRLEGVTGISEESLGFTLAELERGNTTSGVIGGTAGDDVISG</sequence>
<evidence type="ECO:0000256" key="2">
    <source>
        <dbReference type="SAM" id="SignalP"/>
    </source>
</evidence>
<proteinExistence type="predicted"/>
<gene>
    <name evidence="3" type="ORF">DSW25_14290</name>
</gene>
<feature type="signal peptide" evidence="2">
    <location>
        <begin position="1"/>
        <end position="20"/>
    </location>
</feature>
<name>A0A073IU12_9RHOB</name>
<dbReference type="Proteomes" id="UP000027734">
    <property type="component" value="Unassembled WGS sequence"/>
</dbReference>
<feature type="chain" id="PRO_5001690004" description="Calcium-binding protein" evidence="2">
    <location>
        <begin position="21"/>
        <end position="463"/>
    </location>
</feature>
<dbReference type="EMBL" id="JAMC01000005">
    <property type="protein sequence ID" value="KEJ88892.1"/>
    <property type="molecule type" value="Genomic_DNA"/>
</dbReference>